<dbReference type="InterPro" id="IPR004018">
    <property type="entry name" value="RPEL_repeat"/>
</dbReference>
<dbReference type="SMART" id="SM00707">
    <property type="entry name" value="RPEL"/>
    <property type="match status" value="2"/>
</dbReference>
<dbReference type="Pfam" id="PF02755">
    <property type="entry name" value="RPEL"/>
    <property type="match status" value="2"/>
</dbReference>
<sequence>MSEASNTHPIPQSTKEALEKALNRRSEREELIERNILPSSNVAPALQAAQKALERSQLENSLEHKLQKRPTAAELVKEGILEKDEVPPS</sequence>
<reference evidence="4 5" key="1">
    <citation type="journal article" date="2011" name="PLoS Pathog.">
        <title>Endophytic Life Strategies Decoded by Genome and Transcriptome Analyses of the Mutualistic Root Symbiont Piriformospora indica.</title>
        <authorList>
            <person name="Zuccaro A."/>
            <person name="Lahrmann U."/>
            <person name="Guldener U."/>
            <person name="Langen G."/>
            <person name="Pfiffi S."/>
            <person name="Biedenkopf D."/>
            <person name="Wong P."/>
            <person name="Samans B."/>
            <person name="Grimm C."/>
            <person name="Basiewicz M."/>
            <person name="Murat C."/>
            <person name="Martin F."/>
            <person name="Kogel K.H."/>
        </authorList>
    </citation>
    <scope>NUCLEOTIDE SEQUENCE [LARGE SCALE GENOMIC DNA]</scope>
    <source>
        <strain evidence="4 5">DSM 11827</strain>
    </source>
</reference>
<dbReference type="OrthoDB" id="197676at2759"/>
<evidence type="ECO:0000256" key="1">
    <source>
        <dbReference type="ARBA" id="ARBA00022737"/>
    </source>
</evidence>
<feature type="repeat" description="RPEL" evidence="2">
    <location>
        <begin position="16"/>
        <end position="41"/>
    </location>
</feature>
<protein>
    <recommendedName>
        <fullName evidence="6">RPEL repeat protein</fullName>
    </recommendedName>
</protein>
<feature type="compositionally biased region" description="Basic and acidic residues" evidence="3">
    <location>
        <begin position="16"/>
        <end position="26"/>
    </location>
</feature>
<dbReference type="Gene3D" id="6.10.150.10">
    <property type="match status" value="1"/>
</dbReference>
<dbReference type="AlphaFoldDB" id="G4T4U3"/>
<evidence type="ECO:0000313" key="4">
    <source>
        <dbReference type="EMBL" id="CCA66339.1"/>
    </source>
</evidence>
<keyword evidence="5" id="KW-1185">Reference proteome</keyword>
<comment type="caution">
    <text evidence="4">The sequence shown here is derived from an EMBL/GenBank/DDBJ whole genome shotgun (WGS) entry which is preliminary data.</text>
</comment>
<feature type="region of interest" description="Disordered" evidence="3">
    <location>
        <begin position="1"/>
        <end position="26"/>
    </location>
</feature>
<evidence type="ECO:0000256" key="2">
    <source>
        <dbReference type="PROSITE-ProRule" id="PRU00401"/>
    </source>
</evidence>
<gene>
    <name evidence="4" type="ORF">PIIN_00025</name>
</gene>
<organism evidence="4 5">
    <name type="scientific">Serendipita indica (strain DSM 11827)</name>
    <name type="common">Root endophyte fungus</name>
    <name type="synonym">Piriformospora indica</name>
    <dbReference type="NCBI Taxonomy" id="1109443"/>
    <lineage>
        <taxon>Eukaryota</taxon>
        <taxon>Fungi</taxon>
        <taxon>Dikarya</taxon>
        <taxon>Basidiomycota</taxon>
        <taxon>Agaricomycotina</taxon>
        <taxon>Agaricomycetes</taxon>
        <taxon>Sebacinales</taxon>
        <taxon>Serendipitaceae</taxon>
        <taxon>Serendipita</taxon>
    </lineage>
</organism>
<dbReference type="EMBL" id="CAFZ01000001">
    <property type="protein sequence ID" value="CCA66339.1"/>
    <property type="molecule type" value="Genomic_DNA"/>
</dbReference>
<dbReference type="InParanoid" id="G4T4U3"/>
<name>G4T4U3_SERID</name>
<dbReference type="eggNOG" id="ENOG502SC67">
    <property type="taxonomic scope" value="Eukaryota"/>
</dbReference>
<accession>G4T4U3</accession>
<dbReference type="Proteomes" id="UP000007148">
    <property type="component" value="Unassembled WGS sequence"/>
</dbReference>
<dbReference type="PROSITE" id="PS51073">
    <property type="entry name" value="RPEL"/>
    <property type="match status" value="2"/>
</dbReference>
<evidence type="ECO:0008006" key="6">
    <source>
        <dbReference type="Google" id="ProtNLM"/>
    </source>
</evidence>
<evidence type="ECO:0000256" key="3">
    <source>
        <dbReference type="SAM" id="MobiDB-lite"/>
    </source>
</evidence>
<proteinExistence type="predicted"/>
<evidence type="ECO:0000313" key="5">
    <source>
        <dbReference type="Proteomes" id="UP000007148"/>
    </source>
</evidence>
<feature type="compositionally biased region" description="Polar residues" evidence="3">
    <location>
        <begin position="1"/>
        <end position="15"/>
    </location>
</feature>
<feature type="repeat" description="RPEL" evidence="2">
    <location>
        <begin position="60"/>
        <end position="85"/>
    </location>
</feature>
<dbReference type="HOGENOM" id="CLU_121574_4_1_1"/>
<dbReference type="STRING" id="1109443.G4T4U3"/>
<dbReference type="OMA" id="ENHLMHR"/>
<keyword evidence="1" id="KW-0677">Repeat</keyword>